<accession>A0A1H7PMD3</accession>
<dbReference type="SUPFAM" id="SSF49464">
    <property type="entry name" value="Carboxypeptidase regulatory domain-like"/>
    <property type="match status" value="1"/>
</dbReference>
<protein>
    <submittedName>
        <fullName evidence="12">Fe(3+) dicitrate transport protein</fullName>
    </submittedName>
</protein>
<dbReference type="GO" id="GO:0009279">
    <property type="term" value="C:cell outer membrane"/>
    <property type="evidence" value="ECO:0007669"/>
    <property type="project" value="UniProtKB-SubCell"/>
</dbReference>
<keyword evidence="6 8" id="KW-0472">Membrane</keyword>
<evidence type="ECO:0000259" key="11">
    <source>
        <dbReference type="Pfam" id="PF07715"/>
    </source>
</evidence>
<dbReference type="Proteomes" id="UP000198521">
    <property type="component" value="Unassembled WGS sequence"/>
</dbReference>
<dbReference type="InterPro" id="IPR000531">
    <property type="entry name" value="Beta-barrel_TonB"/>
</dbReference>
<keyword evidence="7 8" id="KW-0998">Cell outer membrane</keyword>
<evidence type="ECO:0000313" key="12">
    <source>
        <dbReference type="EMBL" id="SEL36970.1"/>
    </source>
</evidence>
<evidence type="ECO:0000256" key="8">
    <source>
        <dbReference type="PROSITE-ProRule" id="PRU01360"/>
    </source>
</evidence>
<dbReference type="InterPro" id="IPR039426">
    <property type="entry name" value="TonB-dep_rcpt-like"/>
</dbReference>
<dbReference type="PANTHER" id="PTHR30442">
    <property type="entry name" value="IRON III DICITRATE TRANSPORT PROTEIN FECA"/>
    <property type="match status" value="1"/>
</dbReference>
<dbReference type="RefSeq" id="WP_091408327.1">
    <property type="nucleotide sequence ID" value="NZ_FOAB01000004.1"/>
</dbReference>
<evidence type="ECO:0000256" key="2">
    <source>
        <dbReference type="ARBA" id="ARBA00022448"/>
    </source>
</evidence>
<comment type="similarity">
    <text evidence="8 9">Belongs to the TonB-dependent receptor family.</text>
</comment>
<organism evidence="12 13">
    <name type="scientific">Aquimarina amphilecti</name>
    <dbReference type="NCBI Taxonomy" id="1038014"/>
    <lineage>
        <taxon>Bacteria</taxon>
        <taxon>Pseudomonadati</taxon>
        <taxon>Bacteroidota</taxon>
        <taxon>Flavobacteriia</taxon>
        <taxon>Flavobacteriales</taxon>
        <taxon>Flavobacteriaceae</taxon>
        <taxon>Aquimarina</taxon>
    </lineage>
</organism>
<name>A0A1H7PMD3_AQUAM</name>
<feature type="domain" description="TonB-dependent receptor plug" evidence="11">
    <location>
        <begin position="149"/>
        <end position="235"/>
    </location>
</feature>
<keyword evidence="5 9" id="KW-0798">TonB box</keyword>
<dbReference type="PANTHER" id="PTHR30442:SF0">
    <property type="entry name" value="FE(3+) DICITRATE TRANSPORT PROTEIN FECA"/>
    <property type="match status" value="1"/>
</dbReference>
<evidence type="ECO:0000256" key="9">
    <source>
        <dbReference type="RuleBase" id="RU003357"/>
    </source>
</evidence>
<dbReference type="AlphaFoldDB" id="A0A1H7PMD3"/>
<evidence type="ECO:0000256" key="6">
    <source>
        <dbReference type="ARBA" id="ARBA00023136"/>
    </source>
</evidence>
<dbReference type="Gene3D" id="2.40.170.20">
    <property type="entry name" value="TonB-dependent receptor, beta-barrel domain"/>
    <property type="match status" value="1"/>
</dbReference>
<sequence length="823" mass="92626">MRLRDCKVVIFFLLLTTVVSAQYSIKGIVKNENNQPIQGAEVYNRTNGEQTITRGDGSFEFIDIELGDYYLSIFSFDYEILERQVTVNNDIEVSFVLKTLGEELSEVVVTQRREKVFGLKRLKPVEGTAIYAGKKSEVVLLSNVQGNLASNNARQIYAQVAGLNIYENSTGGLQLNIGGRGLDPNRTANFNTRQNGYDISADVLGYPESYYTPPAEAIEEIQVVRGAASLQYGTQFGGLLNFKMKRPNPNKKVELVSRQTLGSYNLFTSFNSLGGTVGKFSYYTYFNYKKGDGFRANSEFDSKNAYFHLGYQLSDRTKLIGEFTYLDYLAKQPGGLTDTQFNIDPTFSNRTRNWFDVNWKLFSLKLEHEFSDKTDFSLNLFGLDASRSAVGFRGIPGNLNTNPITDVDEVDADGNFVNSRDLIVDNFKNWGAEARLLTRYDLWNEESVFLIGSKFYKASNDSRQGSGGLGSGPDFNFQDETFPDYPNQSSFDFPNVNLAVFGENIFKLSDKFSVTPGFRFEYIKTESEGTFNNVVFDNAGNPIANNLETDNRELDRSFFLFGIGSSYKLNNSLEAYVNVSQNYRSITFSDIRVVSPTFRVDPDIGDEEGFTADIGVRGRLNNMLSYDISVFGLVYDDRIGIVFNDRAERVRGNIGNALIYGVESFVDWNIWNTISGSNENYRLNLFANTSFTTSEYTSSDLSGIEGNKVEFIPEINLKTGLKFGYKNFLANIQYTYLSEQFTDVSNASVALDGDNRNGIIGEIPSYSILDVSFSYTYEKFKLETGVNNLLDESYFTQRATGYPGPGIIPSDPLTWYATLQFKW</sequence>
<dbReference type="Gene3D" id="2.170.130.10">
    <property type="entry name" value="TonB-dependent receptor, plug domain"/>
    <property type="match status" value="1"/>
</dbReference>
<dbReference type="InterPro" id="IPR012910">
    <property type="entry name" value="Plug_dom"/>
</dbReference>
<keyword evidence="4 8" id="KW-0812">Transmembrane</keyword>
<dbReference type="STRING" id="1038014.SAMN04487910_2258"/>
<feature type="domain" description="TonB-dependent receptor-like beta-barrel" evidence="10">
    <location>
        <begin position="311"/>
        <end position="789"/>
    </location>
</feature>
<evidence type="ECO:0000256" key="7">
    <source>
        <dbReference type="ARBA" id="ARBA00023237"/>
    </source>
</evidence>
<dbReference type="PROSITE" id="PS52016">
    <property type="entry name" value="TONB_DEPENDENT_REC_3"/>
    <property type="match status" value="1"/>
</dbReference>
<keyword evidence="2 8" id="KW-0813">Transport</keyword>
<dbReference type="InterPro" id="IPR008969">
    <property type="entry name" value="CarboxyPept-like_regulatory"/>
</dbReference>
<reference evidence="12 13" key="1">
    <citation type="submission" date="2016-10" db="EMBL/GenBank/DDBJ databases">
        <authorList>
            <person name="de Groot N.N."/>
        </authorList>
    </citation>
    <scope>NUCLEOTIDE SEQUENCE [LARGE SCALE GENOMIC DNA]</scope>
    <source>
        <strain evidence="12 13">DSM 25232</strain>
    </source>
</reference>
<dbReference type="InterPro" id="IPR036942">
    <property type="entry name" value="Beta-barrel_TonB_sf"/>
</dbReference>
<dbReference type="GO" id="GO:0033214">
    <property type="term" value="P:siderophore-iron import into cell"/>
    <property type="evidence" value="ECO:0007669"/>
    <property type="project" value="TreeGrafter"/>
</dbReference>
<gene>
    <name evidence="12" type="ORF">SAMN04487910_2258</name>
</gene>
<evidence type="ECO:0000256" key="3">
    <source>
        <dbReference type="ARBA" id="ARBA00022452"/>
    </source>
</evidence>
<dbReference type="EMBL" id="FOAB01000004">
    <property type="protein sequence ID" value="SEL36970.1"/>
    <property type="molecule type" value="Genomic_DNA"/>
</dbReference>
<keyword evidence="3 8" id="KW-1134">Transmembrane beta strand</keyword>
<evidence type="ECO:0000256" key="5">
    <source>
        <dbReference type="ARBA" id="ARBA00023077"/>
    </source>
</evidence>
<evidence type="ECO:0000256" key="1">
    <source>
        <dbReference type="ARBA" id="ARBA00004571"/>
    </source>
</evidence>
<proteinExistence type="inferred from homology"/>
<keyword evidence="13" id="KW-1185">Reference proteome</keyword>
<dbReference type="InterPro" id="IPR037066">
    <property type="entry name" value="Plug_dom_sf"/>
</dbReference>
<dbReference type="SUPFAM" id="SSF56935">
    <property type="entry name" value="Porins"/>
    <property type="match status" value="1"/>
</dbReference>
<evidence type="ECO:0000256" key="4">
    <source>
        <dbReference type="ARBA" id="ARBA00022692"/>
    </source>
</evidence>
<dbReference type="Gene3D" id="2.60.40.1120">
    <property type="entry name" value="Carboxypeptidase-like, regulatory domain"/>
    <property type="match status" value="1"/>
</dbReference>
<evidence type="ECO:0000259" key="10">
    <source>
        <dbReference type="Pfam" id="PF00593"/>
    </source>
</evidence>
<dbReference type="Pfam" id="PF13715">
    <property type="entry name" value="CarbopepD_reg_2"/>
    <property type="match status" value="1"/>
</dbReference>
<comment type="subcellular location">
    <subcellularLocation>
        <location evidence="1 8">Cell outer membrane</location>
        <topology evidence="1 8">Multi-pass membrane protein</topology>
    </subcellularLocation>
</comment>
<evidence type="ECO:0000313" key="13">
    <source>
        <dbReference type="Proteomes" id="UP000198521"/>
    </source>
</evidence>
<dbReference type="OrthoDB" id="9758472at2"/>
<dbReference type="Pfam" id="PF00593">
    <property type="entry name" value="TonB_dep_Rec_b-barrel"/>
    <property type="match status" value="1"/>
</dbReference>
<dbReference type="Pfam" id="PF07715">
    <property type="entry name" value="Plug"/>
    <property type="match status" value="1"/>
</dbReference>